<gene>
    <name evidence="7" type="ORF">FWK35_00026394</name>
</gene>
<comment type="caution">
    <text evidence="7">The sequence shown here is derived from an EMBL/GenBank/DDBJ whole genome shotgun (WGS) entry which is preliminary data.</text>
</comment>
<dbReference type="GO" id="GO:0046872">
    <property type="term" value="F:metal ion binding"/>
    <property type="evidence" value="ECO:0007669"/>
    <property type="project" value="UniProtKB-KW"/>
</dbReference>
<dbReference type="Gene3D" id="3.20.20.140">
    <property type="entry name" value="Metal-dependent hydrolases"/>
    <property type="match status" value="1"/>
</dbReference>
<evidence type="ECO:0000256" key="1">
    <source>
        <dbReference type="ARBA" id="ARBA00009275"/>
    </source>
</evidence>
<dbReference type="GO" id="GO:0005829">
    <property type="term" value="C:cytosol"/>
    <property type="evidence" value="ECO:0007669"/>
    <property type="project" value="TreeGrafter"/>
</dbReference>
<evidence type="ECO:0000256" key="4">
    <source>
        <dbReference type="ARBA" id="ARBA00022801"/>
    </source>
</evidence>
<keyword evidence="8" id="KW-1185">Reference proteome</keyword>
<comment type="function">
    <text evidence="6">Deoxyribonuclease which catalyzes (in vitro) the decatenation of kinetoplast DNA, which are circular DNA catenated to each other, producing linear DNA molecules. Plays an important role in chromosomal segregation and cell cycle progression during eye development probably via its DNA decatenation activity.</text>
</comment>
<proteinExistence type="inferred from homology"/>
<dbReference type="PANTHER" id="PTHR10060">
    <property type="entry name" value="TATD FAMILY DEOXYRIBONUCLEASE"/>
    <property type="match status" value="1"/>
</dbReference>
<dbReference type="EMBL" id="VUJU01006346">
    <property type="protein sequence ID" value="KAF0748785.1"/>
    <property type="molecule type" value="Genomic_DNA"/>
</dbReference>
<evidence type="ECO:0000256" key="3">
    <source>
        <dbReference type="ARBA" id="ARBA00022723"/>
    </source>
</evidence>
<protein>
    <recommendedName>
        <fullName evidence="5">Deoxyribonuclease TATDN1</fullName>
    </recommendedName>
</protein>
<dbReference type="GO" id="GO:0008310">
    <property type="term" value="F:single-stranded DNA 3'-5' DNA exonuclease activity"/>
    <property type="evidence" value="ECO:0007669"/>
    <property type="project" value="TreeGrafter"/>
</dbReference>
<dbReference type="InterPro" id="IPR032466">
    <property type="entry name" value="Metal_Hydrolase"/>
</dbReference>
<accession>A0A6G0Y3R7</accession>
<organism evidence="7 8">
    <name type="scientific">Aphis craccivora</name>
    <name type="common">Cowpea aphid</name>
    <dbReference type="NCBI Taxonomy" id="307492"/>
    <lineage>
        <taxon>Eukaryota</taxon>
        <taxon>Metazoa</taxon>
        <taxon>Ecdysozoa</taxon>
        <taxon>Arthropoda</taxon>
        <taxon>Hexapoda</taxon>
        <taxon>Insecta</taxon>
        <taxon>Pterygota</taxon>
        <taxon>Neoptera</taxon>
        <taxon>Paraneoptera</taxon>
        <taxon>Hemiptera</taxon>
        <taxon>Sternorrhyncha</taxon>
        <taxon>Aphidomorpha</taxon>
        <taxon>Aphidoidea</taxon>
        <taxon>Aphididae</taxon>
        <taxon>Aphidini</taxon>
        <taxon>Aphis</taxon>
        <taxon>Aphis</taxon>
    </lineage>
</organism>
<evidence type="ECO:0000313" key="8">
    <source>
        <dbReference type="Proteomes" id="UP000478052"/>
    </source>
</evidence>
<evidence type="ECO:0000256" key="6">
    <source>
        <dbReference type="ARBA" id="ARBA00045223"/>
    </source>
</evidence>
<reference evidence="7 8" key="1">
    <citation type="submission" date="2019-08" db="EMBL/GenBank/DDBJ databases">
        <title>Whole genome of Aphis craccivora.</title>
        <authorList>
            <person name="Voronova N.V."/>
            <person name="Shulinski R.S."/>
            <person name="Bandarenka Y.V."/>
            <person name="Zhorov D.G."/>
            <person name="Warner D."/>
        </authorList>
    </citation>
    <scope>NUCLEOTIDE SEQUENCE [LARGE SCALE GENOMIC DNA]</scope>
    <source>
        <strain evidence="7">180601</strain>
        <tissue evidence="7">Whole Body</tissue>
    </source>
</reference>
<dbReference type="Proteomes" id="UP000478052">
    <property type="component" value="Unassembled WGS sequence"/>
</dbReference>
<evidence type="ECO:0000313" key="7">
    <source>
        <dbReference type="EMBL" id="KAF0748785.1"/>
    </source>
</evidence>
<sequence length="343" mass="38268">MSTRKLYKACLRVISNAFCRSIMAFQPNSTVKVLDPIRENYDNYLLIDVGSNMVNKKFSRDLESVLQRAKDSGVQKIIVPCTSLRTSKEALRLARIYPGSIYSTAGIHPHEAKSWEDNYYDELKDIAKNPECVAIGICGLDYNKDFSSPDIQRKVFELQISLAKEMKKPIMLHQKGAHEDFLKIIKTHLPLMLPAILHSFTGSFEEATDYINLGMYIGITGNICRYGDVSCCTINDRGLCKDSSGSGIKKLLSAGTLTLDRILVQSDSPFMYPNARAANLTDALKSSLTQRSLGFLQRYCTFHRNEPCSLPILVELLAGFISKKPDEVALATSINALKIFGMS</sequence>
<evidence type="ECO:0000256" key="2">
    <source>
        <dbReference type="ARBA" id="ARBA00022722"/>
    </source>
</evidence>
<keyword evidence="3" id="KW-0479">Metal-binding</keyword>
<dbReference type="PANTHER" id="PTHR10060:SF15">
    <property type="entry name" value="DEOXYRIBONUCLEASE TATDN1"/>
    <property type="match status" value="1"/>
</dbReference>
<dbReference type="CDD" id="cd01310">
    <property type="entry name" value="TatD_DNAse"/>
    <property type="match status" value="1"/>
</dbReference>
<dbReference type="OrthoDB" id="413993at2759"/>
<comment type="similarity">
    <text evidence="1">Belongs to the metallo-dependent hydrolases superfamily. TatD-type hydrolase family.</text>
</comment>
<dbReference type="SUPFAM" id="SSF51556">
    <property type="entry name" value="Metallo-dependent hydrolases"/>
    <property type="match status" value="1"/>
</dbReference>
<keyword evidence="2" id="KW-0540">Nuclease</keyword>
<dbReference type="InterPro" id="IPR050891">
    <property type="entry name" value="TatD-type_Hydrolase"/>
</dbReference>
<name>A0A6G0Y3R7_APHCR</name>
<evidence type="ECO:0000256" key="5">
    <source>
        <dbReference type="ARBA" id="ARBA00039767"/>
    </source>
</evidence>
<dbReference type="InterPro" id="IPR001130">
    <property type="entry name" value="TatD-like"/>
</dbReference>
<dbReference type="AlphaFoldDB" id="A0A6G0Y3R7"/>
<keyword evidence="4" id="KW-0378">Hydrolase</keyword>
<dbReference type="Pfam" id="PF01026">
    <property type="entry name" value="TatD_DNase"/>
    <property type="match status" value="1"/>
</dbReference>